<evidence type="ECO:0000313" key="1">
    <source>
        <dbReference type="EMBL" id="PUA44287.1"/>
    </source>
</evidence>
<organism evidence="1 2">
    <name type="scientific">Pseudomonas protegens</name>
    <dbReference type="NCBI Taxonomy" id="380021"/>
    <lineage>
        <taxon>Bacteria</taxon>
        <taxon>Pseudomonadati</taxon>
        <taxon>Pseudomonadota</taxon>
        <taxon>Gammaproteobacteria</taxon>
        <taxon>Pseudomonadales</taxon>
        <taxon>Pseudomonadaceae</taxon>
        <taxon>Pseudomonas</taxon>
    </lineage>
</organism>
<dbReference type="AlphaFoldDB" id="A0A2T6GJD9"/>
<protein>
    <submittedName>
        <fullName evidence="1">Uncharacterized protein</fullName>
    </submittedName>
</protein>
<proteinExistence type="predicted"/>
<reference evidence="1 2" key="1">
    <citation type="submission" date="2018-03" db="EMBL/GenBank/DDBJ databases">
        <title>Draft genome sequence of the plant growth promoting rhizobacterium Pseudomonas protegens strain BNJ-SS-45 isolated from wheat (Triticum aestivum) rhizosphere.</title>
        <authorList>
            <person name="Bajpai A."/>
            <person name="Shende K."/>
            <person name="Meena N."/>
            <person name="Upadhyayula S.R."/>
            <person name="Suravajhala P."/>
            <person name="Medicherla K.M."/>
            <person name="Johri B.N."/>
        </authorList>
    </citation>
    <scope>NUCLEOTIDE SEQUENCE [LARGE SCALE GENOMIC DNA]</scope>
    <source>
        <strain evidence="1 2">BNJ-SS-45</strain>
    </source>
</reference>
<name>A0A2T6GJD9_9PSED</name>
<dbReference type="EMBL" id="PYJM01000004">
    <property type="protein sequence ID" value="PUA44287.1"/>
    <property type="molecule type" value="Genomic_DNA"/>
</dbReference>
<comment type="caution">
    <text evidence="1">The sequence shown here is derived from an EMBL/GenBank/DDBJ whole genome shotgun (WGS) entry which is preliminary data.</text>
</comment>
<dbReference type="RefSeq" id="WP_108545385.1">
    <property type="nucleotide sequence ID" value="NZ_PYJM01000004.1"/>
</dbReference>
<evidence type="ECO:0000313" key="2">
    <source>
        <dbReference type="Proteomes" id="UP000244178"/>
    </source>
</evidence>
<gene>
    <name evidence="1" type="ORF">C5U62_20235</name>
</gene>
<dbReference type="Proteomes" id="UP000244178">
    <property type="component" value="Unassembled WGS sequence"/>
</dbReference>
<sequence>MNIRSQVEKLRRQTAKNPFNEDVKQISDLIDELSANAAGSELPHRNQTLQDILDEYQSSTAVEPGRHLKESS</sequence>
<accession>A0A2T6GJD9</accession>